<organism evidence="1 2">
    <name type="scientific">Oryzias melastigma</name>
    <name type="common">Marine medaka</name>
    <dbReference type="NCBI Taxonomy" id="30732"/>
    <lineage>
        <taxon>Eukaryota</taxon>
        <taxon>Metazoa</taxon>
        <taxon>Chordata</taxon>
        <taxon>Craniata</taxon>
        <taxon>Vertebrata</taxon>
        <taxon>Euteleostomi</taxon>
        <taxon>Actinopterygii</taxon>
        <taxon>Neopterygii</taxon>
        <taxon>Teleostei</taxon>
        <taxon>Neoteleostei</taxon>
        <taxon>Acanthomorphata</taxon>
        <taxon>Ovalentaria</taxon>
        <taxon>Atherinomorphae</taxon>
        <taxon>Beloniformes</taxon>
        <taxon>Adrianichthyidae</taxon>
        <taxon>Oryziinae</taxon>
        <taxon>Oryzias</taxon>
    </lineage>
</organism>
<dbReference type="AlphaFoldDB" id="A0A834C298"/>
<gene>
    <name evidence="1" type="ORF">FQA47_003384</name>
</gene>
<name>A0A834C298_ORYME</name>
<proteinExistence type="predicted"/>
<accession>A0A834C298</accession>
<evidence type="ECO:0000313" key="1">
    <source>
        <dbReference type="EMBL" id="KAF6724357.1"/>
    </source>
</evidence>
<protein>
    <submittedName>
        <fullName evidence="1">Uncharacterized protein</fullName>
    </submittedName>
</protein>
<dbReference type="Proteomes" id="UP000646548">
    <property type="component" value="Unassembled WGS sequence"/>
</dbReference>
<sequence length="146" mass="16975">MLTEASWPEYCFLFSSFFWHFTVNHSFPMGMHTLYSVHKSKEQRSREINPSENRWLFLFQPAQTGKSILDRRPNKAKIRQHLAFHYDIKDDSLYDTWSRSRCDEGGRVKHQHVAGISPTCRSQVEGARVRSEEGAPASSLYLKVPA</sequence>
<evidence type="ECO:0000313" key="2">
    <source>
        <dbReference type="Proteomes" id="UP000646548"/>
    </source>
</evidence>
<dbReference type="EMBL" id="WKFB01000395">
    <property type="protein sequence ID" value="KAF6724357.1"/>
    <property type="molecule type" value="Genomic_DNA"/>
</dbReference>
<reference evidence="1" key="1">
    <citation type="journal article" name="BMC Genomics">
        <title>Long-read sequencing and de novo genome assembly of marine medaka (Oryzias melastigma).</title>
        <authorList>
            <person name="Liang P."/>
            <person name="Saqib H.S.A."/>
            <person name="Ni X."/>
            <person name="Shen Y."/>
        </authorList>
    </citation>
    <scope>NUCLEOTIDE SEQUENCE</scope>
    <source>
        <strain evidence="1">Bigg-433</strain>
    </source>
</reference>
<comment type="caution">
    <text evidence="1">The sequence shown here is derived from an EMBL/GenBank/DDBJ whole genome shotgun (WGS) entry which is preliminary data.</text>
</comment>